<dbReference type="RefSeq" id="WP_309854671.1">
    <property type="nucleotide sequence ID" value="NZ_JAVDQJ010000005.1"/>
</dbReference>
<dbReference type="AlphaFoldDB" id="A0AAE3XCC6"/>
<sequence>MTATTTDRAATIVQLIADTDGKGWTVFAALRAFDKEAVTSKYWQPEYASLPTQLLTALDGVRGLTYTGDEGMQDSSYTLPGTELTLIIREFATGHIEYLVTHPLLGQARLD</sequence>
<comment type="caution">
    <text evidence="1">The sequence shown here is derived from an EMBL/GenBank/DDBJ whole genome shotgun (WGS) entry which is preliminary data.</text>
</comment>
<organism evidence="1 2">
    <name type="scientific">Deinococcus soli</name>
    <name type="common">ex Cha et al. 2016</name>
    <dbReference type="NCBI Taxonomy" id="1309411"/>
    <lineage>
        <taxon>Bacteria</taxon>
        <taxon>Thermotogati</taxon>
        <taxon>Deinococcota</taxon>
        <taxon>Deinococci</taxon>
        <taxon>Deinococcales</taxon>
        <taxon>Deinococcaceae</taxon>
        <taxon>Deinococcus</taxon>
    </lineage>
</organism>
<evidence type="ECO:0000313" key="2">
    <source>
        <dbReference type="Proteomes" id="UP001185331"/>
    </source>
</evidence>
<gene>
    <name evidence="1" type="ORF">J2Y00_001866</name>
</gene>
<name>A0AAE3XCC6_9DEIO</name>
<evidence type="ECO:0000313" key="1">
    <source>
        <dbReference type="EMBL" id="MDR6218303.1"/>
    </source>
</evidence>
<dbReference type="EMBL" id="JAVDQK010000004">
    <property type="protein sequence ID" value="MDR6218303.1"/>
    <property type="molecule type" value="Genomic_DNA"/>
</dbReference>
<protein>
    <submittedName>
        <fullName evidence="1">Uncharacterized protein</fullName>
    </submittedName>
</protein>
<dbReference type="Proteomes" id="UP001185331">
    <property type="component" value="Unassembled WGS sequence"/>
</dbReference>
<proteinExistence type="predicted"/>
<accession>A0AAE3XCC6</accession>
<reference evidence="1" key="1">
    <citation type="submission" date="2023-07" db="EMBL/GenBank/DDBJ databases">
        <title>Sorghum-associated microbial communities from plants grown in Nebraska, USA.</title>
        <authorList>
            <person name="Schachtman D."/>
        </authorList>
    </citation>
    <scope>NUCLEOTIDE SEQUENCE</scope>
    <source>
        <strain evidence="1">BE330</strain>
    </source>
</reference>